<sequence length="295" mass="33108">MSNPNTITAWIDWAQQHFADAELYFGHGTDDSISETIYLLAYALNTDFDLSGFEKDTPLSTEQNENIHSLLRSRVEKKIPAAYLVNEAWFCGLPFYVDDTVLIPRSPIAELIESEFQPWIKRQNIHSILEIGTGSGCIALSCAYYLQDVTVDAVDVDEHAISIANKNTQNLELESRVNIIKSDVFSAITTKKYDIIVSNPPYVSVQEYDALPAEYKHEPEIGLKSGDDGLDCVRIILSEAADYLNDDGILIVEVGNSQTNLESAFPDIPFMWLDFEFGGSGVFLLEKVQLNKYFK</sequence>
<dbReference type="Gene3D" id="1.10.8.10">
    <property type="entry name" value="DNA helicase RuvA subunit, C-terminal domain"/>
    <property type="match status" value="1"/>
</dbReference>
<dbReference type="InterPro" id="IPR017127">
    <property type="entry name" value="Ribosome_uL3_MTase"/>
</dbReference>
<dbReference type="PANTHER" id="PTHR47806">
    <property type="entry name" value="50S RIBOSOMAL PROTEIN L3 GLUTAMINE METHYLTRANSFERASE"/>
    <property type="match status" value="1"/>
</dbReference>
<proteinExistence type="predicted"/>
<dbReference type="InterPro" id="IPR002052">
    <property type="entry name" value="DNA_methylase_N6_adenine_CS"/>
</dbReference>
<name>A0A3B0ZL32_9ZZZZ</name>
<dbReference type="AlphaFoldDB" id="A0A3B0ZL32"/>
<dbReference type="GO" id="GO:0005829">
    <property type="term" value="C:cytosol"/>
    <property type="evidence" value="ECO:0007669"/>
    <property type="project" value="TreeGrafter"/>
</dbReference>
<dbReference type="InterPro" id="IPR007848">
    <property type="entry name" value="Small_mtfrase_dom"/>
</dbReference>
<accession>A0A3B0ZL32</accession>
<dbReference type="EMBL" id="UOFR01000014">
    <property type="protein sequence ID" value="VAW92341.1"/>
    <property type="molecule type" value="Genomic_DNA"/>
</dbReference>
<dbReference type="InterPro" id="IPR029063">
    <property type="entry name" value="SAM-dependent_MTases_sf"/>
</dbReference>
<gene>
    <name evidence="5" type="ORF">MNBD_GAMMA21-1237</name>
</gene>
<dbReference type="EC" id="2.1.1.298" evidence="5"/>
<dbReference type="GO" id="GO:0003676">
    <property type="term" value="F:nucleic acid binding"/>
    <property type="evidence" value="ECO:0007669"/>
    <property type="project" value="InterPro"/>
</dbReference>
<dbReference type="PROSITE" id="PS00092">
    <property type="entry name" value="N6_MTASE"/>
    <property type="match status" value="1"/>
</dbReference>
<evidence type="ECO:0000256" key="2">
    <source>
        <dbReference type="ARBA" id="ARBA00022679"/>
    </source>
</evidence>
<keyword evidence="2 5" id="KW-0808">Transferase</keyword>
<dbReference type="Pfam" id="PF05175">
    <property type="entry name" value="MTS"/>
    <property type="match status" value="1"/>
</dbReference>
<dbReference type="NCBIfam" id="TIGR03534">
    <property type="entry name" value="RF_mod_PrmC"/>
    <property type="match status" value="1"/>
</dbReference>
<dbReference type="CDD" id="cd02440">
    <property type="entry name" value="AdoMet_MTases"/>
    <property type="match status" value="1"/>
</dbReference>
<feature type="domain" description="Methyltransferase small" evidence="4">
    <location>
        <begin position="125"/>
        <end position="207"/>
    </location>
</feature>
<dbReference type="PANTHER" id="PTHR47806:SF1">
    <property type="entry name" value="RIBOSOMAL PROTEIN UL3 GLUTAMINE METHYLTRANSFERASE"/>
    <property type="match status" value="1"/>
</dbReference>
<dbReference type="InterPro" id="IPR004556">
    <property type="entry name" value="HemK-like"/>
</dbReference>
<reference evidence="5" key="1">
    <citation type="submission" date="2018-06" db="EMBL/GenBank/DDBJ databases">
        <authorList>
            <person name="Zhirakovskaya E."/>
        </authorList>
    </citation>
    <scope>NUCLEOTIDE SEQUENCE</scope>
</reference>
<dbReference type="InterPro" id="IPR019874">
    <property type="entry name" value="RF_methyltr_PrmC"/>
</dbReference>
<evidence type="ECO:0000256" key="3">
    <source>
        <dbReference type="ARBA" id="ARBA00022691"/>
    </source>
</evidence>
<evidence type="ECO:0000256" key="1">
    <source>
        <dbReference type="ARBA" id="ARBA00022603"/>
    </source>
</evidence>
<dbReference type="PIRSF" id="PIRSF037167">
    <property type="entry name" value="Mtase_YfcB_prd"/>
    <property type="match status" value="1"/>
</dbReference>
<dbReference type="NCBIfam" id="TIGR00536">
    <property type="entry name" value="hemK_fam"/>
    <property type="match status" value="1"/>
</dbReference>
<keyword evidence="5" id="KW-0687">Ribonucleoprotein</keyword>
<dbReference type="SUPFAM" id="SSF53335">
    <property type="entry name" value="S-adenosyl-L-methionine-dependent methyltransferases"/>
    <property type="match status" value="1"/>
</dbReference>
<keyword evidence="5" id="KW-0689">Ribosomal protein</keyword>
<evidence type="ECO:0000259" key="4">
    <source>
        <dbReference type="Pfam" id="PF05175"/>
    </source>
</evidence>
<dbReference type="GO" id="GO:0032259">
    <property type="term" value="P:methylation"/>
    <property type="evidence" value="ECO:0007669"/>
    <property type="project" value="UniProtKB-KW"/>
</dbReference>
<organism evidence="5">
    <name type="scientific">hydrothermal vent metagenome</name>
    <dbReference type="NCBI Taxonomy" id="652676"/>
    <lineage>
        <taxon>unclassified sequences</taxon>
        <taxon>metagenomes</taxon>
        <taxon>ecological metagenomes</taxon>
    </lineage>
</organism>
<protein>
    <submittedName>
        <fullName evidence="5">Ribosomal protein L3 N(5)-glutamine methyltransferase</fullName>
        <ecNumber evidence="5">2.1.1.298</ecNumber>
    </submittedName>
</protein>
<dbReference type="GO" id="GO:0005840">
    <property type="term" value="C:ribosome"/>
    <property type="evidence" value="ECO:0007669"/>
    <property type="project" value="UniProtKB-KW"/>
</dbReference>
<dbReference type="Gene3D" id="3.40.50.150">
    <property type="entry name" value="Vaccinia Virus protein VP39"/>
    <property type="match status" value="1"/>
</dbReference>
<dbReference type="NCBIfam" id="TIGR03533">
    <property type="entry name" value="L3_gln_methyl"/>
    <property type="match status" value="1"/>
</dbReference>
<keyword evidence="3" id="KW-0949">S-adenosyl-L-methionine</keyword>
<evidence type="ECO:0000313" key="5">
    <source>
        <dbReference type="EMBL" id="VAW92341.1"/>
    </source>
</evidence>
<dbReference type="GO" id="GO:0036009">
    <property type="term" value="F:protein-glutamine N-methyltransferase activity"/>
    <property type="evidence" value="ECO:0007669"/>
    <property type="project" value="InterPro"/>
</dbReference>
<keyword evidence="1 5" id="KW-0489">Methyltransferase</keyword>